<evidence type="ECO:0000313" key="2">
    <source>
        <dbReference type="Proteomes" id="UP000290649"/>
    </source>
</evidence>
<dbReference type="Proteomes" id="UP000290649">
    <property type="component" value="Unassembled WGS sequence"/>
</dbReference>
<comment type="caution">
    <text evidence="1">The sequence shown here is derived from an EMBL/GenBank/DDBJ whole genome shotgun (WGS) entry which is preliminary data.</text>
</comment>
<protein>
    <recommendedName>
        <fullName evidence="3">Lipoprotein</fullName>
    </recommendedName>
</protein>
<dbReference type="OrthoDB" id="2990781at2"/>
<dbReference type="PROSITE" id="PS51257">
    <property type="entry name" value="PROKAR_LIPOPROTEIN"/>
    <property type="match status" value="1"/>
</dbReference>
<proteinExistence type="predicted"/>
<organism evidence="1 2">
    <name type="scientific">Anaerobacillus alkaliphilus</name>
    <dbReference type="NCBI Taxonomy" id="1548597"/>
    <lineage>
        <taxon>Bacteria</taxon>
        <taxon>Bacillati</taxon>
        <taxon>Bacillota</taxon>
        <taxon>Bacilli</taxon>
        <taxon>Bacillales</taxon>
        <taxon>Bacillaceae</taxon>
        <taxon>Anaerobacillus</taxon>
    </lineage>
</organism>
<name>A0A4Q0VXI5_9BACI</name>
<accession>A0A4Q0VXI5</accession>
<keyword evidence="2" id="KW-1185">Reference proteome</keyword>
<evidence type="ECO:0000313" key="1">
    <source>
        <dbReference type="EMBL" id="RXJ04463.1"/>
    </source>
</evidence>
<gene>
    <name evidence="1" type="ORF">DS745_03505</name>
</gene>
<sequence>MKSKSLLSVVLLILLGNGLVGCFNSNVDQGLIVPSELLTTEKSFPNDFFEIAEQGFIVSKVTTQSDFNKQWEFFGLSDNPAQIDWKNHVVIFLGTGESGTCPMEFQFVDLNEEKTKMTIHLKEKSKGACTDDFTPRTIVLSVNAKEISNVSLVEINRSGGSNLINPVLEFLESK</sequence>
<evidence type="ECO:0008006" key="3">
    <source>
        <dbReference type="Google" id="ProtNLM"/>
    </source>
</evidence>
<dbReference type="EMBL" id="QOUX01000001">
    <property type="protein sequence ID" value="RXJ04463.1"/>
    <property type="molecule type" value="Genomic_DNA"/>
</dbReference>
<dbReference type="AlphaFoldDB" id="A0A4Q0VXI5"/>
<dbReference type="RefSeq" id="WP_129076805.1">
    <property type="nucleotide sequence ID" value="NZ_QOUX01000001.1"/>
</dbReference>
<reference evidence="1 2" key="1">
    <citation type="journal article" date="2019" name="Int. J. Syst. Evol. Microbiol.">
        <title>Anaerobacillus alkaliphilus sp. nov., a novel alkaliphilic and moderately halophilic bacterium.</title>
        <authorList>
            <person name="Borsodi A.K."/>
            <person name="Aszalos J.M."/>
            <person name="Bihari P."/>
            <person name="Nagy I."/>
            <person name="Schumann P."/>
            <person name="Sproer C."/>
            <person name="Kovacs A.L."/>
            <person name="Boka K."/>
            <person name="Dobosy P."/>
            <person name="Ovari M."/>
            <person name="Szili-Kovacs T."/>
            <person name="Toth E."/>
        </authorList>
    </citation>
    <scope>NUCLEOTIDE SEQUENCE [LARGE SCALE GENOMIC DNA]</scope>
    <source>
        <strain evidence="1 2">B16-10</strain>
    </source>
</reference>